<dbReference type="InterPro" id="IPR029069">
    <property type="entry name" value="HotDog_dom_sf"/>
</dbReference>
<keyword evidence="2" id="KW-1185">Reference proteome</keyword>
<dbReference type="Gene3D" id="3.10.129.10">
    <property type="entry name" value="Hotdog Thioesterase"/>
    <property type="match status" value="1"/>
</dbReference>
<dbReference type="EMBL" id="JAEVFJ010000023">
    <property type="protein sequence ID" value="KAH8096589.1"/>
    <property type="molecule type" value="Genomic_DNA"/>
</dbReference>
<evidence type="ECO:0000313" key="2">
    <source>
        <dbReference type="Proteomes" id="UP000813824"/>
    </source>
</evidence>
<dbReference type="OrthoDB" id="2831072at2759"/>
<dbReference type="SUPFAM" id="SSF54637">
    <property type="entry name" value="Thioesterase/thiol ester dehydrase-isomerase"/>
    <property type="match status" value="1"/>
</dbReference>
<protein>
    <submittedName>
        <fullName evidence="1">Uncharacterized protein</fullName>
    </submittedName>
</protein>
<reference evidence="1" key="1">
    <citation type="journal article" date="2021" name="New Phytol.">
        <title>Evolutionary innovations through gain and loss of genes in the ectomycorrhizal Boletales.</title>
        <authorList>
            <person name="Wu G."/>
            <person name="Miyauchi S."/>
            <person name="Morin E."/>
            <person name="Kuo A."/>
            <person name="Drula E."/>
            <person name="Varga T."/>
            <person name="Kohler A."/>
            <person name="Feng B."/>
            <person name="Cao Y."/>
            <person name="Lipzen A."/>
            <person name="Daum C."/>
            <person name="Hundley H."/>
            <person name="Pangilinan J."/>
            <person name="Johnson J."/>
            <person name="Barry K."/>
            <person name="LaButti K."/>
            <person name="Ng V."/>
            <person name="Ahrendt S."/>
            <person name="Min B."/>
            <person name="Choi I.G."/>
            <person name="Park H."/>
            <person name="Plett J.M."/>
            <person name="Magnuson J."/>
            <person name="Spatafora J.W."/>
            <person name="Nagy L.G."/>
            <person name="Henrissat B."/>
            <person name="Grigoriev I.V."/>
            <person name="Yang Z.L."/>
            <person name="Xu J."/>
            <person name="Martin F.M."/>
        </authorList>
    </citation>
    <scope>NUCLEOTIDE SEQUENCE</scope>
    <source>
        <strain evidence="1">KKN 215</strain>
    </source>
</reference>
<evidence type="ECO:0000313" key="1">
    <source>
        <dbReference type="EMBL" id="KAH8096589.1"/>
    </source>
</evidence>
<comment type="caution">
    <text evidence="1">The sequence shown here is derived from an EMBL/GenBank/DDBJ whole genome shotgun (WGS) entry which is preliminary data.</text>
</comment>
<sequence length="200" mass="21386">MGHNFSLPHTGPTNYDPTVIAGNVSAKHKELLVKAWGWRTHPKADVFGSGVMRNARLLEANIVSSSMGEGSDASRMEAQTIAEVTVTDGMVNEYGTLSGPCAIYILEHMNHSSCLCLGLIVNASPQVVSTALNVQCRGTVLRLVGTTVNMNKRGNTSRAEMYDKKTGNLVASLTHTLAAVLDKKTGTSQSHLNKPAKPKL</sequence>
<name>A0A8K0UL37_9AGAR</name>
<dbReference type="Proteomes" id="UP000813824">
    <property type="component" value="Unassembled WGS sequence"/>
</dbReference>
<dbReference type="AlphaFoldDB" id="A0A8K0UL37"/>
<accession>A0A8K0UL37</accession>
<proteinExistence type="predicted"/>
<organism evidence="1 2">
    <name type="scientific">Cristinia sonorae</name>
    <dbReference type="NCBI Taxonomy" id="1940300"/>
    <lineage>
        <taxon>Eukaryota</taxon>
        <taxon>Fungi</taxon>
        <taxon>Dikarya</taxon>
        <taxon>Basidiomycota</taxon>
        <taxon>Agaricomycotina</taxon>
        <taxon>Agaricomycetes</taxon>
        <taxon>Agaricomycetidae</taxon>
        <taxon>Agaricales</taxon>
        <taxon>Pleurotineae</taxon>
        <taxon>Stephanosporaceae</taxon>
        <taxon>Cristinia</taxon>
    </lineage>
</organism>
<gene>
    <name evidence="1" type="ORF">BXZ70DRAFT_324406</name>
</gene>